<evidence type="ECO:0000256" key="2">
    <source>
        <dbReference type="SAM" id="MobiDB-lite"/>
    </source>
</evidence>
<feature type="compositionally biased region" description="Polar residues" evidence="2">
    <location>
        <begin position="517"/>
        <end position="530"/>
    </location>
</feature>
<sequence length="530" mass="59128">MAARLRSIAETYVANGPTGVSIRTRLKGMTLSDERVLREVGAHLGRLASSDLAARVRDGLDHDKHSWADRKRAVTAVSSARWAGSITKFSNDQWSLARRNQLAQLRNLAAGIEMLSYRLSLGLGEKGVAGKPGGYQSAQEWFAKSRRLAALRARCAQLQANWDSGRIAVVRGGRKLLHHRHHLGRAGLSEEQWRARWEAERWFFAADGESGKKFGNETVRVTPDGEVSIRLPAPLEHLANARNGRYVLTAIARFQHRGAEWAERIAGDRAVAYRFHYDATRDRWYVGASWQRSPTRPVSLAVLRSGPVIGVDTNVDHLAAWKLDPHGNPTGRPKTFGYDLSGTADHRDAQLRHALSQLLRWARSEGVRAIAVEDLDFGDSTTREKHGRRKRFRQLISGMPTGKLRSRLVSMAAETGASVIVVDPAYTSRWGNEHWRVPLSRKKHEITRHHAASVAIGRRALGHGIRRRGTPPRHDQSDRAGHRTIQARPRARGCEGTRPDATGTRTRSVLSGRRANAGTQFVQHRSGWTQ</sequence>
<gene>
    <name evidence="3" type="ORF">KBO27_24925</name>
</gene>
<evidence type="ECO:0000313" key="3">
    <source>
        <dbReference type="EMBL" id="MBQ0927197.1"/>
    </source>
</evidence>
<accession>A0ABS5DLP2</accession>
<organism evidence="3 4">
    <name type="scientific">Saccharopolyspora endophytica</name>
    <dbReference type="NCBI Taxonomy" id="543886"/>
    <lineage>
        <taxon>Bacteria</taxon>
        <taxon>Bacillati</taxon>
        <taxon>Actinomycetota</taxon>
        <taxon>Actinomycetes</taxon>
        <taxon>Pseudonocardiales</taxon>
        <taxon>Pseudonocardiaceae</taxon>
        <taxon>Saccharopolyspora</taxon>
    </lineage>
</organism>
<feature type="region of interest" description="Disordered" evidence="2">
    <location>
        <begin position="464"/>
        <end position="530"/>
    </location>
</feature>
<reference evidence="3 4" key="1">
    <citation type="submission" date="2021-04" db="EMBL/GenBank/DDBJ databases">
        <title>Whole-genome sequencing of Saccharopolyspora endophytica KCTC 19397.</title>
        <authorList>
            <person name="Ay H."/>
            <person name="Saygin H."/>
            <person name="Sahin N."/>
        </authorList>
    </citation>
    <scope>NUCLEOTIDE SEQUENCE [LARGE SCALE GENOMIC DNA]</scope>
    <source>
        <strain evidence="3 4">KCTC 19397</strain>
    </source>
</reference>
<comment type="caution">
    <text evidence="3">The sequence shown here is derived from an EMBL/GenBank/DDBJ whole genome shotgun (WGS) entry which is preliminary data.</text>
</comment>
<keyword evidence="4" id="KW-1185">Reference proteome</keyword>
<keyword evidence="1" id="KW-0238">DNA-binding</keyword>
<dbReference type="RefSeq" id="WP_210972310.1">
    <property type="nucleotide sequence ID" value="NZ_JAGPXE010000012.1"/>
</dbReference>
<evidence type="ECO:0000313" key="4">
    <source>
        <dbReference type="Proteomes" id="UP000674084"/>
    </source>
</evidence>
<dbReference type="EMBL" id="JAGPXE010000012">
    <property type="protein sequence ID" value="MBQ0927197.1"/>
    <property type="molecule type" value="Genomic_DNA"/>
</dbReference>
<proteinExistence type="predicted"/>
<feature type="compositionally biased region" description="Basic and acidic residues" evidence="2">
    <location>
        <begin position="472"/>
        <end position="481"/>
    </location>
</feature>
<dbReference type="Proteomes" id="UP000674084">
    <property type="component" value="Unassembled WGS sequence"/>
</dbReference>
<protein>
    <submittedName>
        <fullName evidence="3">IS200/IS605 family accessory protein TnpB-related protein</fullName>
    </submittedName>
</protein>
<dbReference type="NCBIfam" id="TIGR01766">
    <property type="entry name" value="IS200/IS605 family accessory protein TnpB-like domain"/>
    <property type="match status" value="1"/>
</dbReference>
<name>A0ABS5DLP2_9PSEU</name>
<dbReference type="InterPro" id="IPR010095">
    <property type="entry name" value="Cas12f1-like_TNB"/>
</dbReference>
<evidence type="ECO:0000256" key="1">
    <source>
        <dbReference type="ARBA" id="ARBA00023125"/>
    </source>
</evidence>